<feature type="site" description="Important for substrate specificity" evidence="4">
    <location>
        <position position="14"/>
    </location>
</feature>
<evidence type="ECO:0000256" key="4">
    <source>
        <dbReference type="HAMAP-Rule" id="MF_00528"/>
    </source>
</evidence>
<gene>
    <name evidence="5" type="ORF">WI372_15075</name>
</gene>
<proteinExistence type="inferred from homology"/>
<feature type="active site" description="Proton acceptor" evidence="4">
    <location>
        <position position="71"/>
    </location>
</feature>
<comment type="catalytic activity">
    <reaction evidence="4">
        <text>UTP + H2O = UMP + diphosphate + H(+)</text>
        <dbReference type="Rhea" id="RHEA:29395"/>
        <dbReference type="ChEBI" id="CHEBI:15377"/>
        <dbReference type="ChEBI" id="CHEBI:15378"/>
        <dbReference type="ChEBI" id="CHEBI:33019"/>
        <dbReference type="ChEBI" id="CHEBI:46398"/>
        <dbReference type="ChEBI" id="CHEBI:57865"/>
        <dbReference type="EC" id="3.6.1.9"/>
    </reaction>
</comment>
<comment type="caution">
    <text evidence="5">The sequence shown here is derived from an EMBL/GenBank/DDBJ whole genome shotgun (WGS) entry which is preliminary data.</text>
</comment>
<comment type="cofactor">
    <cofactor evidence="1 4">
        <name>a divalent metal cation</name>
        <dbReference type="ChEBI" id="CHEBI:60240"/>
    </cofactor>
</comment>
<accession>A0ABU9EC98</accession>
<feature type="site" description="Important for substrate specificity" evidence="4">
    <location>
        <position position="72"/>
    </location>
</feature>
<comment type="subcellular location">
    <subcellularLocation>
        <location evidence="4">Cytoplasm</location>
    </subcellularLocation>
</comment>
<dbReference type="PANTHER" id="PTHR43213:SF5">
    <property type="entry name" value="BIFUNCTIONAL DTTP_UTP PYROPHOSPHATASE_METHYLTRANSFERASE PROTEIN-RELATED"/>
    <property type="match status" value="1"/>
</dbReference>
<reference evidence="5 6" key="1">
    <citation type="submission" date="2024-02" db="EMBL/GenBank/DDBJ databases">
        <title>A novel Gemmatimonadota bacterium.</title>
        <authorList>
            <person name="Du Z.-J."/>
            <person name="Ye Y.-Q."/>
        </authorList>
    </citation>
    <scope>NUCLEOTIDE SEQUENCE [LARGE SCALE GENOMIC DNA]</scope>
    <source>
        <strain evidence="5 6">DH-20</strain>
    </source>
</reference>
<name>A0ABU9EC98_9BACT</name>
<evidence type="ECO:0000256" key="2">
    <source>
        <dbReference type="ARBA" id="ARBA00022801"/>
    </source>
</evidence>
<evidence type="ECO:0000256" key="3">
    <source>
        <dbReference type="ARBA" id="ARBA00023080"/>
    </source>
</evidence>
<dbReference type="Pfam" id="PF02545">
    <property type="entry name" value="Maf"/>
    <property type="match status" value="1"/>
</dbReference>
<evidence type="ECO:0000256" key="1">
    <source>
        <dbReference type="ARBA" id="ARBA00001968"/>
    </source>
</evidence>
<dbReference type="SUPFAM" id="SSF52972">
    <property type="entry name" value="ITPase-like"/>
    <property type="match status" value="1"/>
</dbReference>
<dbReference type="Gene3D" id="3.90.950.10">
    <property type="match status" value="1"/>
</dbReference>
<comment type="caution">
    <text evidence="4">Lacks conserved residue(s) required for the propagation of feature annotation.</text>
</comment>
<dbReference type="InterPro" id="IPR003697">
    <property type="entry name" value="Maf-like"/>
</dbReference>
<dbReference type="PIRSF" id="PIRSF006305">
    <property type="entry name" value="Maf"/>
    <property type="match status" value="1"/>
</dbReference>
<dbReference type="CDD" id="cd00555">
    <property type="entry name" value="Maf"/>
    <property type="match status" value="1"/>
</dbReference>
<dbReference type="PANTHER" id="PTHR43213">
    <property type="entry name" value="BIFUNCTIONAL DTTP/UTP PYROPHOSPHATASE/METHYLTRANSFERASE PROTEIN-RELATED"/>
    <property type="match status" value="1"/>
</dbReference>
<keyword evidence="4" id="KW-0963">Cytoplasm</keyword>
<keyword evidence="2 4" id="KW-0378">Hydrolase</keyword>
<dbReference type="Proteomes" id="UP001484239">
    <property type="component" value="Unassembled WGS sequence"/>
</dbReference>
<dbReference type="EMBL" id="JBBHLI010000010">
    <property type="protein sequence ID" value="MEK9502314.1"/>
    <property type="molecule type" value="Genomic_DNA"/>
</dbReference>
<feature type="site" description="Important for substrate specificity" evidence="4">
    <location>
        <position position="157"/>
    </location>
</feature>
<comment type="similarity">
    <text evidence="4">Belongs to the Maf family. YhdE subfamily.</text>
</comment>
<dbReference type="NCBIfam" id="TIGR00172">
    <property type="entry name" value="maf"/>
    <property type="match status" value="1"/>
</dbReference>
<comment type="catalytic activity">
    <reaction evidence="4">
        <text>dTTP + H2O = dTMP + diphosphate + H(+)</text>
        <dbReference type="Rhea" id="RHEA:28534"/>
        <dbReference type="ChEBI" id="CHEBI:15377"/>
        <dbReference type="ChEBI" id="CHEBI:15378"/>
        <dbReference type="ChEBI" id="CHEBI:33019"/>
        <dbReference type="ChEBI" id="CHEBI:37568"/>
        <dbReference type="ChEBI" id="CHEBI:63528"/>
        <dbReference type="EC" id="3.6.1.9"/>
    </reaction>
</comment>
<dbReference type="InterPro" id="IPR029001">
    <property type="entry name" value="ITPase-like_fam"/>
</dbReference>
<keyword evidence="3 4" id="KW-0546">Nucleotide metabolism</keyword>
<evidence type="ECO:0000313" key="6">
    <source>
        <dbReference type="Proteomes" id="UP001484239"/>
    </source>
</evidence>
<keyword evidence="6" id="KW-1185">Reference proteome</keyword>
<evidence type="ECO:0000313" key="5">
    <source>
        <dbReference type="EMBL" id="MEK9502314.1"/>
    </source>
</evidence>
<sequence length="208" mass="22093">MTAPGLTLASASPRRSDILTRLGLAHDVLAADIDEDPLPGERPGPHVERLAREKAAAVAADRPDRLVLAGDTVVVADDRILGKPADADEAVAMLMRLSGRAHEVLSGLALALPGAPPALVSRADRTVVRFRDFDERWARAYVATGEPMDKAGAYGIQGAGGALVTAVEGDYTTVVGLSIAGLMELLREGGWDYRFGTLHPRDRRLPED</sequence>
<dbReference type="EC" id="3.6.1.9" evidence="4"/>
<dbReference type="RefSeq" id="WP_405274360.1">
    <property type="nucleotide sequence ID" value="NZ_JBBHLI010000010.1"/>
</dbReference>
<dbReference type="HAMAP" id="MF_00528">
    <property type="entry name" value="Maf"/>
    <property type="match status" value="1"/>
</dbReference>
<comment type="function">
    <text evidence="4">Nucleoside triphosphate pyrophosphatase that hydrolyzes dTTP and UTP. May have a dual role in cell division arrest and in preventing the incorporation of modified nucleotides into cellular nucleic acids.</text>
</comment>
<organism evidence="5 6">
    <name type="scientific">Gaopeijia maritima</name>
    <dbReference type="NCBI Taxonomy" id="3119007"/>
    <lineage>
        <taxon>Bacteria</taxon>
        <taxon>Pseudomonadati</taxon>
        <taxon>Gemmatimonadota</taxon>
        <taxon>Longimicrobiia</taxon>
        <taxon>Gaopeijiales</taxon>
        <taxon>Gaopeijiaceae</taxon>
        <taxon>Gaopeijia</taxon>
    </lineage>
</organism>
<protein>
    <recommendedName>
        <fullName evidence="4">dTTP/UTP pyrophosphatase</fullName>
        <shortName evidence="4">dTTPase/UTPase</shortName>
        <ecNumber evidence="4">3.6.1.9</ecNumber>
    </recommendedName>
    <alternativeName>
        <fullName evidence="4">Nucleoside triphosphate pyrophosphatase</fullName>
    </alternativeName>
    <alternativeName>
        <fullName evidence="4">Nucleotide pyrophosphatase</fullName>
        <shortName evidence="4">Nucleotide PPase</shortName>
    </alternativeName>
</protein>